<dbReference type="Pfam" id="PF04977">
    <property type="entry name" value="DivIC"/>
    <property type="match status" value="1"/>
</dbReference>
<protein>
    <recommendedName>
        <fullName evidence="4">Septum formation initiator</fullName>
    </recommendedName>
</protein>
<reference evidence="2 3" key="1">
    <citation type="journal article" date="2016" name="Nat. Commun.">
        <title>Thousands of microbial genomes shed light on interconnected biogeochemical processes in an aquifer system.</title>
        <authorList>
            <person name="Anantharaman K."/>
            <person name="Brown C.T."/>
            <person name="Hug L.A."/>
            <person name="Sharon I."/>
            <person name="Castelle C.J."/>
            <person name="Probst A.J."/>
            <person name="Thomas B.C."/>
            <person name="Singh A."/>
            <person name="Wilkins M.J."/>
            <person name="Karaoz U."/>
            <person name="Brodie E.L."/>
            <person name="Williams K.H."/>
            <person name="Hubbard S.S."/>
            <person name="Banfield J.F."/>
        </authorList>
    </citation>
    <scope>NUCLEOTIDE SEQUENCE [LARGE SCALE GENOMIC DNA]</scope>
</reference>
<evidence type="ECO:0008006" key="4">
    <source>
        <dbReference type="Google" id="ProtNLM"/>
    </source>
</evidence>
<gene>
    <name evidence="2" type="ORF">A2735_00225</name>
</gene>
<dbReference type="STRING" id="1802660.A2735_00225"/>
<organism evidence="2 3">
    <name type="scientific">Candidatus Yanofskybacteria bacterium RIFCSPHIGHO2_01_FULL_41_21</name>
    <dbReference type="NCBI Taxonomy" id="1802660"/>
    <lineage>
        <taxon>Bacteria</taxon>
        <taxon>Candidatus Yanofskyibacteriota</taxon>
    </lineage>
</organism>
<proteinExistence type="predicted"/>
<evidence type="ECO:0000256" key="1">
    <source>
        <dbReference type="SAM" id="Coils"/>
    </source>
</evidence>
<dbReference type="AlphaFoldDB" id="A0A1F8EBE3"/>
<comment type="caution">
    <text evidence="2">The sequence shown here is derived from an EMBL/GenBank/DDBJ whole genome shotgun (WGS) entry which is preliminary data.</text>
</comment>
<evidence type="ECO:0000313" key="3">
    <source>
        <dbReference type="Proteomes" id="UP000178520"/>
    </source>
</evidence>
<dbReference type="Proteomes" id="UP000178520">
    <property type="component" value="Unassembled WGS sequence"/>
</dbReference>
<accession>A0A1F8EBE3</accession>
<dbReference type="EMBL" id="MGJA01000003">
    <property type="protein sequence ID" value="OGM98123.1"/>
    <property type="molecule type" value="Genomic_DNA"/>
</dbReference>
<name>A0A1F8EBE3_9BACT</name>
<feature type="coiled-coil region" evidence="1">
    <location>
        <begin position="31"/>
        <end position="58"/>
    </location>
</feature>
<keyword evidence="1" id="KW-0175">Coiled coil</keyword>
<sequence>MAVLQRKILTVGLLMLLVWLGYKSWQIRIQRLDMKVQLTDLESRTDDLERNNQFLASSSAYFASDAYLERQARLKLNYKLSDEQVAFVYKDTSVKIASPSEEFEAKLAEMPNWEKWWYYLRGY</sequence>
<dbReference type="InterPro" id="IPR007060">
    <property type="entry name" value="FtsL/DivIC"/>
</dbReference>
<evidence type="ECO:0000313" key="2">
    <source>
        <dbReference type="EMBL" id="OGM98123.1"/>
    </source>
</evidence>